<dbReference type="GO" id="GO:0005737">
    <property type="term" value="C:cytoplasm"/>
    <property type="evidence" value="ECO:0007669"/>
    <property type="project" value="TreeGrafter"/>
</dbReference>
<sequence length="254" mass="28101">YTSITVLVSDRVLSVNGISLEGATHKQAVETLRNTGQVSREPTQMGKRLQMPFGLPAWDLSCLPGTPVSNTFEVKLLKNSSGLGFSFCREDNLTPEQLGSTIVRVKKLFPGQPAAESGQIEIGDVILKVNGASLKGLSQQEVISALRGTSPEVSLLLCRPPSGILPDIDPSLLVRCMAYNYFFFFFKCHLKVNLFSWAGGLVKRKMRMERWGGCSQKHDSYGKVLRSVPSILWKCEKMQDLIVGFFFSPLHFVA</sequence>
<feature type="domain" description="PDZ" evidence="2">
    <location>
        <begin position="73"/>
        <end position="161"/>
    </location>
</feature>
<dbReference type="AlphaFoldDB" id="A0A8D0L0J8"/>
<dbReference type="Gene3D" id="2.30.42.10">
    <property type="match status" value="2"/>
</dbReference>
<name>A0A8D0L0J8_STROC</name>
<dbReference type="Proteomes" id="UP000694551">
    <property type="component" value="Unplaced"/>
</dbReference>
<reference evidence="3" key="1">
    <citation type="submission" date="2025-08" db="UniProtKB">
        <authorList>
            <consortium name="Ensembl"/>
        </authorList>
    </citation>
    <scope>IDENTIFICATION</scope>
</reference>
<dbReference type="PROSITE" id="PS50106">
    <property type="entry name" value="PDZ"/>
    <property type="match status" value="2"/>
</dbReference>
<reference evidence="3" key="2">
    <citation type="submission" date="2025-09" db="UniProtKB">
        <authorList>
            <consortium name="Ensembl"/>
        </authorList>
    </citation>
    <scope>IDENTIFICATION</scope>
</reference>
<dbReference type="InterPro" id="IPR036034">
    <property type="entry name" value="PDZ_sf"/>
</dbReference>
<dbReference type="CDD" id="cd06695">
    <property type="entry name" value="PDZ3_PTPN13_FRMPD2-like"/>
    <property type="match status" value="1"/>
</dbReference>
<dbReference type="PANTHER" id="PTHR46900">
    <property type="entry name" value="TYROSINE-PROTEIN PHOSPHATASE NON-RECEPTOR TYPE 13"/>
    <property type="match status" value="1"/>
</dbReference>
<evidence type="ECO:0000259" key="2">
    <source>
        <dbReference type="PROSITE" id="PS50106"/>
    </source>
</evidence>
<dbReference type="FunFam" id="2.30.42.10:FF:000084">
    <property type="entry name" value="Tyrosine-protein phosphatase non-receptor type 13"/>
    <property type="match status" value="1"/>
</dbReference>
<dbReference type="GO" id="GO:0005634">
    <property type="term" value="C:nucleus"/>
    <property type="evidence" value="ECO:0007669"/>
    <property type="project" value="TreeGrafter"/>
</dbReference>
<dbReference type="GO" id="GO:0004725">
    <property type="term" value="F:protein tyrosine phosphatase activity"/>
    <property type="evidence" value="ECO:0007669"/>
    <property type="project" value="TreeGrafter"/>
</dbReference>
<organism evidence="3 4">
    <name type="scientific">Strix occidentalis caurina</name>
    <name type="common">northern spotted owl</name>
    <dbReference type="NCBI Taxonomy" id="311401"/>
    <lineage>
        <taxon>Eukaryota</taxon>
        <taxon>Metazoa</taxon>
        <taxon>Chordata</taxon>
        <taxon>Craniata</taxon>
        <taxon>Vertebrata</taxon>
        <taxon>Euteleostomi</taxon>
        <taxon>Archelosauria</taxon>
        <taxon>Archosauria</taxon>
        <taxon>Dinosauria</taxon>
        <taxon>Saurischia</taxon>
        <taxon>Theropoda</taxon>
        <taxon>Coelurosauria</taxon>
        <taxon>Aves</taxon>
        <taxon>Neognathae</taxon>
        <taxon>Neoaves</taxon>
        <taxon>Telluraves</taxon>
        <taxon>Strigiformes</taxon>
        <taxon>Strigidae</taxon>
        <taxon>Strix</taxon>
    </lineage>
</organism>
<protein>
    <recommendedName>
        <fullName evidence="2">PDZ domain-containing protein</fullName>
    </recommendedName>
</protein>
<keyword evidence="1" id="KW-0677">Repeat</keyword>
<dbReference type="Pfam" id="PF00595">
    <property type="entry name" value="PDZ"/>
    <property type="match status" value="1"/>
</dbReference>
<dbReference type="Ensembl" id="ENSSOCT00000022877.1">
    <property type="protein sequence ID" value="ENSSOCP00000022322.1"/>
    <property type="gene ID" value="ENSSOCG00000016607.1"/>
</dbReference>
<accession>A0A8D0L0J8</accession>
<dbReference type="GO" id="GO:0036312">
    <property type="term" value="F:phosphatidylinositol 3-kinase regulatory subunit binding"/>
    <property type="evidence" value="ECO:0007669"/>
    <property type="project" value="TreeGrafter"/>
</dbReference>
<dbReference type="InterPro" id="IPR052074">
    <property type="entry name" value="NonRcpt_TyrProt_Phosphatase"/>
</dbReference>
<keyword evidence="4" id="KW-1185">Reference proteome</keyword>
<dbReference type="PANTHER" id="PTHR46900:SF1">
    <property type="entry name" value="TYROSINE-PROTEIN PHOSPHATASE NON-RECEPTOR TYPE 13"/>
    <property type="match status" value="1"/>
</dbReference>
<dbReference type="SMART" id="SM00228">
    <property type="entry name" value="PDZ"/>
    <property type="match status" value="1"/>
</dbReference>
<evidence type="ECO:0000256" key="1">
    <source>
        <dbReference type="ARBA" id="ARBA00022737"/>
    </source>
</evidence>
<feature type="domain" description="PDZ" evidence="2">
    <location>
        <begin position="8"/>
        <end position="37"/>
    </location>
</feature>
<evidence type="ECO:0000313" key="4">
    <source>
        <dbReference type="Proteomes" id="UP000694551"/>
    </source>
</evidence>
<dbReference type="SUPFAM" id="SSF50156">
    <property type="entry name" value="PDZ domain-like"/>
    <property type="match status" value="2"/>
</dbReference>
<dbReference type="InterPro" id="IPR001478">
    <property type="entry name" value="PDZ"/>
</dbReference>
<evidence type="ECO:0000313" key="3">
    <source>
        <dbReference type="Ensembl" id="ENSSOCP00000022322.1"/>
    </source>
</evidence>
<proteinExistence type="predicted"/>